<evidence type="ECO:0000256" key="3">
    <source>
        <dbReference type="ARBA" id="ARBA00022840"/>
    </source>
</evidence>
<dbReference type="InterPro" id="IPR003142">
    <property type="entry name" value="BPL_C"/>
</dbReference>
<dbReference type="CDD" id="cd16442">
    <property type="entry name" value="BPL"/>
    <property type="match status" value="1"/>
</dbReference>
<reference evidence="7 8" key="1">
    <citation type="submission" date="2018-06" db="EMBL/GenBank/DDBJ databases">
        <authorList>
            <consortium name="Pathogen Informatics"/>
            <person name="Doyle S."/>
        </authorList>
    </citation>
    <scope>NUCLEOTIDE SEQUENCE [LARGE SCALE GENOMIC DNA]</scope>
    <source>
        <strain evidence="7 8">NCTC9935</strain>
    </source>
</reference>
<dbReference type="InterPro" id="IPR045864">
    <property type="entry name" value="aa-tRNA-synth_II/BPL/LPL"/>
</dbReference>
<evidence type="ECO:0000256" key="1">
    <source>
        <dbReference type="ARBA" id="ARBA00022598"/>
    </source>
</evidence>
<dbReference type="Gene3D" id="2.30.30.100">
    <property type="match status" value="1"/>
</dbReference>
<dbReference type="GO" id="GO:0004077">
    <property type="term" value="F:biotin--[biotin carboxyl-carrier protein] ligase activity"/>
    <property type="evidence" value="ECO:0007669"/>
    <property type="project" value="UniProtKB-EC"/>
</dbReference>
<evidence type="ECO:0000256" key="2">
    <source>
        <dbReference type="ARBA" id="ARBA00022741"/>
    </source>
</evidence>
<dbReference type="AlphaFoldDB" id="A0A2X0U3T6"/>
<dbReference type="Pfam" id="PF03099">
    <property type="entry name" value="BPL_LplA_LipB"/>
    <property type="match status" value="1"/>
</dbReference>
<dbReference type="InterPro" id="IPR004143">
    <property type="entry name" value="BPL_LPL_catalytic"/>
</dbReference>
<dbReference type="EC" id="6.3.4.15" evidence="5"/>
<dbReference type="RefSeq" id="WP_111823030.1">
    <property type="nucleotide sequence ID" value="NZ_CAUQLB010000002.1"/>
</dbReference>
<keyword evidence="3" id="KW-0067">ATP-binding</keyword>
<evidence type="ECO:0000256" key="4">
    <source>
        <dbReference type="ARBA" id="ARBA00023267"/>
    </source>
</evidence>
<accession>A0A2X0U3T6</accession>
<keyword evidence="8" id="KW-1185">Reference proteome</keyword>
<dbReference type="Proteomes" id="UP000250192">
    <property type="component" value="Unassembled WGS sequence"/>
</dbReference>
<dbReference type="SUPFAM" id="SSF50037">
    <property type="entry name" value="C-terminal domain of transcriptional repressors"/>
    <property type="match status" value="1"/>
</dbReference>
<dbReference type="EMBL" id="UAPR01000001">
    <property type="protein sequence ID" value="SPT54915.1"/>
    <property type="molecule type" value="Genomic_DNA"/>
</dbReference>
<organism evidence="7 8">
    <name type="scientific">Schaalia odontolytica</name>
    <dbReference type="NCBI Taxonomy" id="1660"/>
    <lineage>
        <taxon>Bacteria</taxon>
        <taxon>Bacillati</taxon>
        <taxon>Actinomycetota</taxon>
        <taxon>Actinomycetes</taxon>
        <taxon>Actinomycetales</taxon>
        <taxon>Actinomycetaceae</taxon>
        <taxon>Schaalia</taxon>
    </lineage>
</organism>
<sequence>MDKPERITVDGTSALIYYIRSTPSTNDLAASLLADTTTPTPHLTTIIANSQSAGRGRLGRTWIAPEGQALLASTIVSLPTSLPPEQLGWLVYACALSVRDALTTRLQPLGHTVSLKWPNDVLVDEARKICGILAQLAPSSSPFTTAVILGYGINIAQGPDNLATAQATSLYAEGDDEAAQAPDRVTLSVLADVLRGLDERIRSLISNGNATESGLADEAARALPLLGQRIALAAPTDPSGRVAMEGVAVSLTPTGALLVRTDDGSTHAVNAGDVLATGIPLTTVHDTKEKRANN</sequence>
<proteinExistence type="predicted"/>
<gene>
    <name evidence="7" type="primary">birA</name>
    <name evidence="7" type="ORF">NCTC9935_00468</name>
</gene>
<dbReference type="InterPro" id="IPR004408">
    <property type="entry name" value="Biotin_CoA_COase_ligase"/>
</dbReference>
<dbReference type="PROSITE" id="PS51733">
    <property type="entry name" value="BPL_LPL_CATALYTIC"/>
    <property type="match status" value="1"/>
</dbReference>
<dbReference type="OrthoDB" id="9807064at2"/>
<dbReference type="Pfam" id="PF02237">
    <property type="entry name" value="BPL_C"/>
    <property type="match status" value="1"/>
</dbReference>
<name>A0A2X0U3T6_9ACTO</name>
<dbReference type="PANTHER" id="PTHR12835:SF5">
    <property type="entry name" value="BIOTIN--PROTEIN LIGASE"/>
    <property type="match status" value="1"/>
</dbReference>
<evidence type="ECO:0000313" key="7">
    <source>
        <dbReference type="EMBL" id="SPT54915.1"/>
    </source>
</evidence>
<dbReference type="GeneID" id="93757298"/>
<dbReference type="NCBIfam" id="TIGR00121">
    <property type="entry name" value="birA_ligase"/>
    <property type="match status" value="1"/>
</dbReference>
<keyword evidence="2" id="KW-0547">Nucleotide-binding</keyword>
<evidence type="ECO:0000259" key="6">
    <source>
        <dbReference type="PROSITE" id="PS51733"/>
    </source>
</evidence>
<keyword evidence="1" id="KW-0436">Ligase</keyword>
<evidence type="ECO:0000313" key="8">
    <source>
        <dbReference type="Proteomes" id="UP000250192"/>
    </source>
</evidence>
<dbReference type="PANTHER" id="PTHR12835">
    <property type="entry name" value="BIOTIN PROTEIN LIGASE"/>
    <property type="match status" value="1"/>
</dbReference>
<dbReference type="InterPro" id="IPR008988">
    <property type="entry name" value="Transcriptional_repressor_C"/>
</dbReference>
<dbReference type="GO" id="GO:0005737">
    <property type="term" value="C:cytoplasm"/>
    <property type="evidence" value="ECO:0007669"/>
    <property type="project" value="TreeGrafter"/>
</dbReference>
<protein>
    <recommendedName>
        <fullName evidence="5">biotin--[biotin carboxyl-carrier protein] ligase</fullName>
        <ecNumber evidence="5">6.3.4.15</ecNumber>
    </recommendedName>
</protein>
<dbReference type="Gene3D" id="3.30.930.10">
    <property type="entry name" value="Bira Bifunctional Protein, Domain 2"/>
    <property type="match status" value="1"/>
</dbReference>
<feature type="domain" description="BPL/LPL catalytic" evidence="6">
    <location>
        <begin position="1"/>
        <end position="205"/>
    </location>
</feature>
<dbReference type="SUPFAM" id="SSF55681">
    <property type="entry name" value="Class II aaRS and biotin synthetases"/>
    <property type="match status" value="1"/>
</dbReference>
<evidence type="ECO:0000256" key="5">
    <source>
        <dbReference type="ARBA" id="ARBA00024227"/>
    </source>
</evidence>
<keyword evidence="4" id="KW-0092">Biotin</keyword>
<dbReference type="GO" id="GO:0005524">
    <property type="term" value="F:ATP binding"/>
    <property type="evidence" value="ECO:0007669"/>
    <property type="project" value="UniProtKB-KW"/>
</dbReference>